<evidence type="ECO:0000313" key="1">
    <source>
        <dbReference type="EMBL" id="CDI77782.1"/>
    </source>
</evidence>
<keyword evidence="2" id="KW-1185">Reference proteome</keyword>
<dbReference type="Proteomes" id="UP000018050">
    <property type="component" value="Unassembled WGS sequence"/>
</dbReference>
<name>U6GE16_EIMAC</name>
<proteinExistence type="predicted"/>
<sequence>MEAATAAAKPLSGAAAAAAAAAAEASKKGQKVWPWPGRGKEGEYWAPNVTSTTLWQADFSLLFEWSNEVSVHPKRKRTTTIGSLGT</sequence>
<protein>
    <submittedName>
        <fullName evidence="1">Uncharacterized protein</fullName>
    </submittedName>
</protein>
<reference evidence="1" key="2">
    <citation type="submission" date="2013-10" db="EMBL/GenBank/DDBJ databases">
        <authorList>
            <person name="Aslett M."/>
        </authorList>
    </citation>
    <scope>NUCLEOTIDE SEQUENCE</scope>
    <source>
        <strain evidence="1">Houghton</strain>
    </source>
</reference>
<organism evidence="1 2">
    <name type="scientific">Eimeria acervulina</name>
    <name type="common">Coccidian parasite</name>
    <dbReference type="NCBI Taxonomy" id="5801"/>
    <lineage>
        <taxon>Eukaryota</taxon>
        <taxon>Sar</taxon>
        <taxon>Alveolata</taxon>
        <taxon>Apicomplexa</taxon>
        <taxon>Conoidasida</taxon>
        <taxon>Coccidia</taxon>
        <taxon>Eucoccidiorida</taxon>
        <taxon>Eimeriorina</taxon>
        <taxon>Eimeriidae</taxon>
        <taxon>Eimeria</taxon>
    </lineage>
</organism>
<evidence type="ECO:0000313" key="2">
    <source>
        <dbReference type="Proteomes" id="UP000018050"/>
    </source>
</evidence>
<gene>
    <name evidence="1" type="ORF">EAH_00005600</name>
</gene>
<dbReference type="VEuPathDB" id="ToxoDB:EAH_00005600"/>
<dbReference type="OrthoDB" id="329190at2759"/>
<reference evidence="1" key="1">
    <citation type="submission" date="2013-10" db="EMBL/GenBank/DDBJ databases">
        <title>Genomic analysis of the causative agents of coccidiosis in chickens.</title>
        <authorList>
            <person name="Reid A.J."/>
            <person name="Blake D."/>
            <person name="Billington K."/>
            <person name="Browne H."/>
            <person name="Dunn M."/>
            <person name="Hung S."/>
            <person name="Kawahara F."/>
            <person name="Miranda-Saavedra D."/>
            <person name="Mourier T."/>
            <person name="Nagra H."/>
            <person name="Otto T.D."/>
            <person name="Rawlings N."/>
            <person name="Sanchez A."/>
            <person name="Sanders M."/>
            <person name="Subramaniam C."/>
            <person name="Tay Y."/>
            <person name="Dear P."/>
            <person name="Doerig C."/>
            <person name="Gruber A."/>
            <person name="Parkinson J."/>
            <person name="Shirley M."/>
            <person name="Wan K.L."/>
            <person name="Berriman M."/>
            <person name="Tomley F."/>
            <person name="Pain A."/>
        </authorList>
    </citation>
    <scope>NUCLEOTIDE SEQUENCE</scope>
    <source>
        <strain evidence="1">Houghton</strain>
    </source>
</reference>
<dbReference type="EMBL" id="HG670742">
    <property type="protein sequence ID" value="CDI77782.1"/>
    <property type="molecule type" value="Genomic_DNA"/>
</dbReference>
<accession>U6GE16</accession>
<dbReference type="AlphaFoldDB" id="U6GE16"/>
<dbReference type="GeneID" id="25268630"/>
<dbReference type="RefSeq" id="XP_013251911.1">
    <property type="nucleotide sequence ID" value="XM_013396457.1"/>
</dbReference>